<sequence>MSTYAVVINDEEQYSLWPQSQDPPPGWSPTGFAGEREACLEHIGQVWTDMRPKSLRTP</sequence>
<comment type="caution">
    <text evidence="2">The sequence shown here is derived from an EMBL/GenBank/DDBJ whole genome shotgun (WGS) entry which is preliminary data.</text>
</comment>
<dbReference type="Pfam" id="PF03621">
    <property type="entry name" value="MbtH"/>
    <property type="match status" value="1"/>
</dbReference>
<evidence type="ECO:0000313" key="2">
    <source>
        <dbReference type="EMBL" id="MBA2896572.1"/>
    </source>
</evidence>
<dbReference type="InterPro" id="IPR005153">
    <property type="entry name" value="MbtH-like_dom"/>
</dbReference>
<dbReference type="PANTHER" id="PTHR38444:SF1">
    <property type="entry name" value="ENTEROBACTIN BIOSYNTHESIS PROTEIN YBDZ"/>
    <property type="match status" value="1"/>
</dbReference>
<reference evidence="2 3" key="1">
    <citation type="submission" date="2020-07" db="EMBL/GenBank/DDBJ databases">
        <title>Genomic Encyclopedia of Type Strains, Phase IV (KMG-IV): sequencing the most valuable type-strain genomes for metagenomic binning, comparative biology and taxonomic classification.</title>
        <authorList>
            <person name="Goeker M."/>
        </authorList>
    </citation>
    <scope>NUCLEOTIDE SEQUENCE [LARGE SCALE GENOMIC DNA]</scope>
    <source>
        <strain evidence="2 3">DSM 45533</strain>
    </source>
</reference>
<evidence type="ECO:0000259" key="1">
    <source>
        <dbReference type="SMART" id="SM00923"/>
    </source>
</evidence>
<dbReference type="Proteomes" id="UP000530928">
    <property type="component" value="Unassembled WGS sequence"/>
</dbReference>
<dbReference type="GO" id="GO:0019290">
    <property type="term" value="P:siderophore biosynthetic process"/>
    <property type="evidence" value="ECO:0007669"/>
    <property type="project" value="TreeGrafter"/>
</dbReference>
<feature type="domain" description="MbtH-like" evidence="1">
    <location>
        <begin position="3"/>
        <end position="45"/>
    </location>
</feature>
<organism evidence="2 3">
    <name type="scientific">Nonomuraea soli</name>
    <dbReference type="NCBI Taxonomy" id="1032476"/>
    <lineage>
        <taxon>Bacteria</taxon>
        <taxon>Bacillati</taxon>
        <taxon>Actinomycetota</taxon>
        <taxon>Actinomycetes</taxon>
        <taxon>Streptosporangiales</taxon>
        <taxon>Streptosporangiaceae</taxon>
        <taxon>Nonomuraea</taxon>
    </lineage>
</organism>
<dbReference type="PANTHER" id="PTHR38444">
    <property type="entry name" value="ENTEROBACTIN BIOSYNTHESIS PROTEIN YBDZ"/>
    <property type="match status" value="1"/>
</dbReference>
<accession>A0A7W0HV23</accession>
<gene>
    <name evidence="2" type="ORF">HNR30_007963</name>
</gene>
<keyword evidence="3" id="KW-1185">Reference proteome</keyword>
<dbReference type="AlphaFoldDB" id="A0A7W0HV23"/>
<dbReference type="InterPro" id="IPR037407">
    <property type="entry name" value="MLP_fam"/>
</dbReference>
<proteinExistence type="predicted"/>
<dbReference type="EMBL" id="JACDUR010000009">
    <property type="protein sequence ID" value="MBA2896572.1"/>
    <property type="molecule type" value="Genomic_DNA"/>
</dbReference>
<evidence type="ECO:0000313" key="3">
    <source>
        <dbReference type="Proteomes" id="UP000530928"/>
    </source>
</evidence>
<dbReference type="GO" id="GO:0005829">
    <property type="term" value="C:cytosol"/>
    <property type="evidence" value="ECO:0007669"/>
    <property type="project" value="TreeGrafter"/>
</dbReference>
<name>A0A7W0HV23_9ACTN</name>
<dbReference type="Gene3D" id="3.90.820.10">
    <property type="entry name" value="Structural Genomics, Unknown Function 30-nov-00 1gh9 Mol_id"/>
    <property type="match status" value="1"/>
</dbReference>
<dbReference type="SUPFAM" id="SSF160582">
    <property type="entry name" value="MbtH-like"/>
    <property type="match status" value="1"/>
</dbReference>
<protein>
    <submittedName>
        <fullName evidence="2">MbtH protein</fullName>
    </submittedName>
</protein>
<dbReference type="InterPro" id="IPR038020">
    <property type="entry name" value="MbtH-like_sf"/>
</dbReference>
<dbReference type="RefSeq" id="WP_181615298.1">
    <property type="nucleotide sequence ID" value="NZ_BAABAM010000008.1"/>
</dbReference>
<dbReference type="SMART" id="SM00923">
    <property type="entry name" value="MbtH"/>
    <property type="match status" value="1"/>
</dbReference>